<dbReference type="Gene3D" id="3.40.50.300">
    <property type="entry name" value="P-loop containing nucleotide triphosphate hydrolases"/>
    <property type="match status" value="1"/>
</dbReference>
<dbReference type="InterPro" id="IPR003593">
    <property type="entry name" value="AAA+_ATPase"/>
</dbReference>
<keyword evidence="5" id="KW-1185">Reference proteome</keyword>
<reference evidence="4 5" key="1">
    <citation type="submission" date="2019-03" db="EMBL/GenBank/DDBJ databases">
        <title>Genomic Encyclopedia of Archaeal and Bacterial Type Strains, Phase II (KMG-II): from individual species to whole genera.</title>
        <authorList>
            <person name="Goeker M."/>
        </authorList>
    </citation>
    <scope>NUCLEOTIDE SEQUENCE [LARGE SCALE GENOMIC DNA]</scope>
    <source>
        <strain evidence="4 5">DSM 27697</strain>
    </source>
</reference>
<dbReference type="SMART" id="SM00382">
    <property type="entry name" value="AAA"/>
    <property type="match status" value="1"/>
</dbReference>
<dbReference type="InterPro" id="IPR003439">
    <property type="entry name" value="ABC_transporter-like_ATP-bd"/>
</dbReference>
<sequence length="216" mass="23465">MELISCRGLRLERGGVVLLEDTDLVIEAGERILITGPSGCGKSTLLRHLCMLEPGAEQTIFLQGRALAEWVPGELRRAVAYLPQTPVAVEGSVRDYLCLPYTLKVYSGNRPNDKALKAALESLNLEIALDAGAEQLSPGQKARLALVQRLLLKPQVLLCDEPIAALDQDSAALVVRALEQAGRDGMTQVLVSHQPLQGASGRCYRFVDRRLELSPS</sequence>
<protein>
    <submittedName>
        <fullName evidence="4">Putative ABC transport system ATP-binding protein</fullName>
    </submittedName>
</protein>
<name>A0A4R1GNB0_9GAMM</name>
<dbReference type="GO" id="GO:0016887">
    <property type="term" value="F:ATP hydrolysis activity"/>
    <property type="evidence" value="ECO:0007669"/>
    <property type="project" value="InterPro"/>
</dbReference>
<dbReference type="PROSITE" id="PS50893">
    <property type="entry name" value="ABC_TRANSPORTER_2"/>
    <property type="match status" value="1"/>
</dbReference>
<dbReference type="Proteomes" id="UP000294546">
    <property type="component" value="Unassembled WGS sequence"/>
</dbReference>
<comment type="caution">
    <text evidence="4">The sequence shown here is derived from an EMBL/GenBank/DDBJ whole genome shotgun (WGS) entry which is preliminary data.</text>
</comment>
<dbReference type="EMBL" id="SMFU01000007">
    <property type="protein sequence ID" value="TCK08811.1"/>
    <property type="molecule type" value="Genomic_DNA"/>
</dbReference>
<accession>A0A4R1GNB0</accession>
<dbReference type="AlphaFoldDB" id="A0A4R1GNB0"/>
<evidence type="ECO:0000259" key="3">
    <source>
        <dbReference type="PROSITE" id="PS50893"/>
    </source>
</evidence>
<keyword evidence="2 4" id="KW-0067">ATP-binding</keyword>
<dbReference type="Pfam" id="PF00005">
    <property type="entry name" value="ABC_tran"/>
    <property type="match status" value="1"/>
</dbReference>
<dbReference type="GO" id="GO:0005524">
    <property type="term" value="F:ATP binding"/>
    <property type="evidence" value="ECO:0007669"/>
    <property type="project" value="UniProtKB-KW"/>
</dbReference>
<organism evidence="4 5">
    <name type="scientific">Marinobacterium mangrovicola</name>
    <dbReference type="NCBI Taxonomy" id="1476959"/>
    <lineage>
        <taxon>Bacteria</taxon>
        <taxon>Pseudomonadati</taxon>
        <taxon>Pseudomonadota</taxon>
        <taxon>Gammaproteobacteria</taxon>
        <taxon>Oceanospirillales</taxon>
        <taxon>Oceanospirillaceae</taxon>
        <taxon>Marinobacterium</taxon>
    </lineage>
</organism>
<evidence type="ECO:0000313" key="5">
    <source>
        <dbReference type="Proteomes" id="UP000294546"/>
    </source>
</evidence>
<dbReference type="PANTHER" id="PTHR43119">
    <property type="entry name" value="ABC TRANSPORT PROTEIN ATP-BINDING COMPONENT-RELATED"/>
    <property type="match status" value="1"/>
</dbReference>
<evidence type="ECO:0000256" key="1">
    <source>
        <dbReference type="ARBA" id="ARBA00022741"/>
    </source>
</evidence>
<feature type="domain" description="ABC transporter" evidence="3">
    <location>
        <begin position="4"/>
        <end position="216"/>
    </location>
</feature>
<proteinExistence type="predicted"/>
<evidence type="ECO:0000313" key="4">
    <source>
        <dbReference type="EMBL" id="TCK08811.1"/>
    </source>
</evidence>
<dbReference type="SUPFAM" id="SSF52540">
    <property type="entry name" value="P-loop containing nucleoside triphosphate hydrolases"/>
    <property type="match status" value="1"/>
</dbReference>
<dbReference type="InterPro" id="IPR027417">
    <property type="entry name" value="P-loop_NTPase"/>
</dbReference>
<keyword evidence="1" id="KW-0547">Nucleotide-binding</keyword>
<dbReference type="RefSeq" id="WP_165900235.1">
    <property type="nucleotide sequence ID" value="NZ_SMFU01000007.1"/>
</dbReference>
<evidence type="ECO:0000256" key="2">
    <source>
        <dbReference type="ARBA" id="ARBA00022840"/>
    </source>
</evidence>
<gene>
    <name evidence="4" type="ORF">CLV83_0904</name>
</gene>
<dbReference type="PANTHER" id="PTHR43119:SF1">
    <property type="entry name" value="ABC TRANSPORTER DOMAIN-CONTAINING PROTEIN"/>
    <property type="match status" value="1"/>
</dbReference>